<reference evidence="1 2" key="1">
    <citation type="journal article" date="2011" name="PLoS Pathog.">
        <title>Endophytic Life Strategies Decoded by Genome and Transcriptome Analyses of the Mutualistic Root Symbiont Piriformospora indica.</title>
        <authorList>
            <person name="Zuccaro A."/>
            <person name="Lahrmann U."/>
            <person name="Guldener U."/>
            <person name="Langen G."/>
            <person name="Pfiffi S."/>
            <person name="Biedenkopf D."/>
            <person name="Wong P."/>
            <person name="Samans B."/>
            <person name="Grimm C."/>
            <person name="Basiewicz M."/>
            <person name="Murat C."/>
            <person name="Martin F."/>
            <person name="Kogel K.H."/>
        </authorList>
    </citation>
    <scope>NUCLEOTIDE SEQUENCE [LARGE SCALE GENOMIC DNA]</scope>
    <source>
        <strain evidence="1 2">DSM 11827</strain>
    </source>
</reference>
<dbReference type="InParanoid" id="G4TKM7"/>
<dbReference type="AlphaFoldDB" id="G4TKM7"/>
<sequence>MPTVFYTRESEGDQFDLYSSPMSPRTRKGQFENGVCSSERAPNRCNTALRYACYLSSTSLHLSFIENQCDSHTSSNDWTIQDRIQLPAVSRITEGASSQPYFQSFSSASSNPELISIGEALLNEGTLATDSSVDMDALVPSLDTATSGDSLMAIIDAYFHEETWYVEKNKVKMRPRKAEKPSSRLGSSFSDSTLCSFRSYARWI</sequence>
<protein>
    <submittedName>
        <fullName evidence="1">Uncharacterized protein</fullName>
    </submittedName>
</protein>
<proteinExistence type="predicted"/>
<name>G4TKM7_SERID</name>
<dbReference type="HOGENOM" id="CLU_1343730_0_0_1"/>
<evidence type="ECO:0000313" key="2">
    <source>
        <dbReference type="Proteomes" id="UP000007148"/>
    </source>
</evidence>
<organism evidence="1 2">
    <name type="scientific">Serendipita indica (strain DSM 11827)</name>
    <name type="common">Root endophyte fungus</name>
    <name type="synonym">Piriformospora indica</name>
    <dbReference type="NCBI Taxonomy" id="1109443"/>
    <lineage>
        <taxon>Eukaryota</taxon>
        <taxon>Fungi</taxon>
        <taxon>Dikarya</taxon>
        <taxon>Basidiomycota</taxon>
        <taxon>Agaricomycotina</taxon>
        <taxon>Agaricomycetes</taxon>
        <taxon>Sebacinales</taxon>
        <taxon>Serendipitaceae</taxon>
        <taxon>Serendipita</taxon>
    </lineage>
</organism>
<keyword evidence="2" id="KW-1185">Reference proteome</keyword>
<comment type="caution">
    <text evidence="1">The sequence shown here is derived from an EMBL/GenBank/DDBJ whole genome shotgun (WGS) entry which is preliminary data.</text>
</comment>
<evidence type="ECO:0000313" key="1">
    <source>
        <dbReference type="EMBL" id="CCA71870.1"/>
    </source>
</evidence>
<gene>
    <name evidence="1" type="ORF">PIIN_05805</name>
</gene>
<accession>G4TKM7</accession>
<dbReference type="EMBL" id="CAFZ01000138">
    <property type="protein sequence ID" value="CCA71870.1"/>
    <property type="molecule type" value="Genomic_DNA"/>
</dbReference>
<dbReference type="Proteomes" id="UP000007148">
    <property type="component" value="Unassembled WGS sequence"/>
</dbReference>